<comment type="caution">
    <text evidence="2">The sequence shown here is derived from an EMBL/GenBank/DDBJ whole genome shotgun (WGS) entry which is preliminary data.</text>
</comment>
<dbReference type="Proteomes" id="UP001500218">
    <property type="component" value="Unassembled WGS sequence"/>
</dbReference>
<organism evidence="2 3">
    <name type="scientific">Luedemannella flava</name>
    <dbReference type="NCBI Taxonomy" id="349316"/>
    <lineage>
        <taxon>Bacteria</taxon>
        <taxon>Bacillati</taxon>
        <taxon>Actinomycetota</taxon>
        <taxon>Actinomycetes</taxon>
        <taxon>Micromonosporales</taxon>
        <taxon>Micromonosporaceae</taxon>
        <taxon>Luedemannella</taxon>
    </lineage>
</organism>
<gene>
    <name evidence="2" type="ORF">GCM10009682_06130</name>
</gene>
<dbReference type="EMBL" id="BAAALT010000011">
    <property type="protein sequence ID" value="GAA1786789.1"/>
    <property type="molecule type" value="Genomic_DNA"/>
</dbReference>
<sequence>MSDSGYCLLVSAAHAPALVCPRIPADGPDPEDPAGRLVDVRVRAVGGFREKDAVTLPLTCSMARSVRGYAIYRRVVGYLLGLLILGSVAALGSHIWEYHSLSGFDASVLLGLIVVADRARGACRPEVRVERSGDRLRITGLSGQFAAATVDLNPEGTVTMRRPVDE</sequence>
<protein>
    <submittedName>
        <fullName evidence="2">Uncharacterized protein</fullName>
    </submittedName>
</protein>
<name>A0ABN2LFR9_9ACTN</name>
<reference evidence="2 3" key="1">
    <citation type="journal article" date="2019" name="Int. J. Syst. Evol. Microbiol.">
        <title>The Global Catalogue of Microorganisms (GCM) 10K type strain sequencing project: providing services to taxonomists for standard genome sequencing and annotation.</title>
        <authorList>
            <consortium name="The Broad Institute Genomics Platform"/>
            <consortium name="The Broad Institute Genome Sequencing Center for Infectious Disease"/>
            <person name="Wu L."/>
            <person name="Ma J."/>
        </authorList>
    </citation>
    <scope>NUCLEOTIDE SEQUENCE [LARGE SCALE GENOMIC DNA]</scope>
    <source>
        <strain evidence="2 3">JCM 13250</strain>
    </source>
</reference>
<evidence type="ECO:0000313" key="3">
    <source>
        <dbReference type="Proteomes" id="UP001500218"/>
    </source>
</evidence>
<evidence type="ECO:0000313" key="2">
    <source>
        <dbReference type="EMBL" id="GAA1786789.1"/>
    </source>
</evidence>
<proteinExistence type="predicted"/>
<feature type="transmembrane region" description="Helical" evidence="1">
    <location>
        <begin position="71"/>
        <end position="92"/>
    </location>
</feature>
<evidence type="ECO:0000256" key="1">
    <source>
        <dbReference type="SAM" id="Phobius"/>
    </source>
</evidence>
<keyword evidence="1" id="KW-1133">Transmembrane helix</keyword>
<accession>A0ABN2LFR9</accession>
<keyword evidence="1" id="KW-0472">Membrane</keyword>
<keyword evidence="3" id="KW-1185">Reference proteome</keyword>
<keyword evidence="1" id="KW-0812">Transmembrane</keyword>